<feature type="compositionally biased region" description="Acidic residues" evidence="1">
    <location>
        <begin position="40"/>
        <end position="58"/>
    </location>
</feature>
<dbReference type="InterPro" id="IPR011989">
    <property type="entry name" value="ARM-like"/>
</dbReference>
<evidence type="ECO:0000313" key="2">
    <source>
        <dbReference type="EMBL" id="QCC50017.1"/>
    </source>
</evidence>
<feature type="compositionally biased region" description="Acidic residues" evidence="1">
    <location>
        <begin position="71"/>
        <end position="82"/>
    </location>
</feature>
<dbReference type="GeneID" id="39846548"/>
<keyword evidence="3" id="KW-1185">Reference proteome</keyword>
<protein>
    <submittedName>
        <fullName evidence="2">HEAT repeat domain-containing protein</fullName>
    </submittedName>
</protein>
<dbReference type="AlphaFoldDB" id="A0A4D6HB77"/>
<dbReference type="PANTHER" id="PTHR12697">
    <property type="entry name" value="PBS LYASE HEAT-LIKE PROTEIN"/>
    <property type="match status" value="1"/>
</dbReference>
<evidence type="ECO:0000313" key="3">
    <source>
        <dbReference type="Proteomes" id="UP000296706"/>
    </source>
</evidence>
<feature type="compositionally biased region" description="Low complexity" evidence="1">
    <location>
        <begin position="59"/>
        <end position="70"/>
    </location>
</feature>
<sequence>MSNGDDEDAPAEETAAEETASGDEVALTDVEDFQSRLDDVDATLDDAETEADLDDVEATLDATAEALEAADLPEPDDDDEQPPAEAIEERIDGLRSDLEDARGPYLEDVIEIVESVAGTIRETRWTDDGAGEVEAAVTAFLEDVDEAIDADVGASGDAAELLDAVGDTLGGISLDPDGDSETIAALLSAATELDDAVEAAEAWDDLTVREQLTEEGFYDVLTSERRKDYPPEWSAVKLYEKQYQKTGDPEAVEMILLALEKLTSDFMEENCLDSLKRIGPEEAVDPVLQRASKRDKLAIDVLGKIGSEEALDTLVDFIDGDGDPALQQATLRSLGAIGSEEATQAVANRLDADNPDVRSAAARSLGRVGDTRAIEPLADILADDPEESVRASAAWALVQIGTESALETVSSHSDDSYLVEAEAEKVTRSA</sequence>
<dbReference type="Gene3D" id="1.25.10.10">
    <property type="entry name" value="Leucine-rich Repeat Variant"/>
    <property type="match status" value="1"/>
</dbReference>
<organism evidence="2 3">
    <name type="scientific">Halapricum salinum</name>
    <dbReference type="NCBI Taxonomy" id="1457250"/>
    <lineage>
        <taxon>Archaea</taxon>
        <taxon>Methanobacteriati</taxon>
        <taxon>Methanobacteriota</taxon>
        <taxon>Stenosarchaea group</taxon>
        <taxon>Halobacteria</taxon>
        <taxon>Halobacteriales</taxon>
        <taxon>Haloarculaceae</taxon>
        <taxon>Halapricum</taxon>
    </lineage>
</organism>
<feature type="compositionally biased region" description="Acidic residues" evidence="1">
    <location>
        <begin position="1"/>
        <end position="16"/>
    </location>
</feature>
<dbReference type="RefSeq" id="WP_049993461.1">
    <property type="nucleotide sequence ID" value="NZ_CP031310.1"/>
</dbReference>
<dbReference type="Pfam" id="PF13646">
    <property type="entry name" value="HEAT_2"/>
    <property type="match status" value="1"/>
</dbReference>
<dbReference type="EMBL" id="CP031310">
    <property type="protein sequence ID" value="QCC50017.1"/>
    <property type="molecule type" value="Genomic_DNA"/>
</dbReference>
<dbReference type="KEGG" id="hsn:DV733_01730"/>
<proteinExistence type="predicted"/>
<dbReference type="OrthoDB" id="293146at2157"/>
<dbReference type="SUPFAM" id="SSF48371">
    <property type="entry name" value="ARM repeat"/>
    <property type="match status" value="1"/>
</dbReference>
<reference evidence="2 3" key="1">
    <citation type="journal article" date="2019" name="Nat. Commun.">
        <title>A new type of DNA phosphorothioation-based antiviral system in archaea.</title>
        <authorList>
            <person name="Xiong L."/>
            <person name="Liu S."/>
            <person name="Chen S."/>
            <person name="Xiao Y."/>
            <person name="Zhu B."/>
            <person name="Gao Y."/>
            <person name="Zhang Y."/>
            <person name="Chen B."/>
            <person name="Luo J."/>
            <person name="Deng Z."/>
            <person name="Chen X."/>
            <person name="Wang L."/>
            <person name="Chen S."/>
        </authorList>
    </citation>
    <scope>NUCLEOTIDE SEQUENCE [LARGE SCALE GENOMIC DNA]</scope>
    <source>
        <strain evidence="2 3">CBA1105</strain>
    </source>
</reference>
<dbReference type="GO" id="GO:0016491">
    <property type="term" value="F:oxidoreductase activity"/>
    <property type="evidence" value="ECO:0007669"/>
    <property type="project" value="TreeGrafter"/>
</dbReference>
<dbReference type="Proteomes" id="UP000296706">
    <property type="component" value="Chromosome"/>
</dbReference>
<feature type="region of interest" description="Disordered" evidence="1">
    <location>
        <begin position="1"/>
        <end position="89"/>
    </location>
</feature>
<evidence type="ECO:0000256" key="1">
    <source>
        <dbReference type="SAM" id="MobiDB-lite"/>
    </source>
</evidence>
<name>A0A4D6HB77_9EURY</name>
<dbReference type="InterPro" id="IPR004155">
    <property type="entry name" value="PBS_lyase_HEAT"/>
</dbReference>
<dbReference type="PANTHER" id="PTHR12697:SF5">
    <property type="entry name" value="DEOXYHYPUSINE HYDROXYLASE"/>
    <property type="match status" value="1"/>
</dbReference>
<accession>A0A4D6HB77</accession>
<gene>
    <name evidence="2" type="ORF">DV733_01730</name>
</gene>
<dbReference type="InterPro" id="IPR016024">
    <property type="entry name" value="ARM-type_fold"/>
</dbReference>
<dbReference type="STRING" id="1457250.GCA_000755225_02642"/>
<dbReference type="SMART" id="SM00567">
    <property type="entry name" value="EZ_HEAT"/>
    <property type="match status" value="4"/>
</dbReference>